<feature type="transmembrane region" description="Helical" evidence="1">
    <location>
        <begin position="86"/>
        <end position="104"/>
    </location>
</feature>
<evidence type="ECO:0000313" key="2">
    <source>
        <dbReference type="EMBL" id="OAD77199.1"/>
    </source>
</evidence>
<dbReference type="EMBL" id="KV440975">
    <property type="protein sequence ID" value="OAD77199.1"/>
    <property type="molecule type" value="Genomic_DNA"/>
</dbReference>
<accession>A0A167P3W7</accession>
<dbReference type="RefSeq" id="XP_018295239.1">
    <property type="nucleotide sequence ID" value="XM_018435281.1"/>
</dbReference>
<sequence length="157" mass="18127">MDKSENYISQGPQVVGYNCYNFLDFFKTSITQSVYKLTLNSHQPFFDTINTIRLKYSNSKDTEKKKNSISTALSVVCQVTINTIKLRIFNVLVHFIIIAVYLYTKVIDEEQFMLLQVDRSNKIPIDLLGNADRSLVTFISKSMIKIDKLLIGTKLQW</sequence>
<gene>
    <name evidence="2" type="ORF">PHYBLDRAFT_165686</name>
</gene>
<dbReference type="VEuPathDB" id="FungiDB:PHYBLDRAFT_165686"/>
<dbReference type="AlphaFoldDB" id="A0A167P3W7"/>
<keyword evidence="1" id="KW-0472">Membrane</keyword>
<evidence type="ECO:0000256" key="1">
    <source>
        <dbReference type="SAM" id="Phobius"/>
    </source>
</evidence>
<keyword evidence="1" id="KW-0812">Transmembrane</keyword>
<keyword evidence="1" id="KW-1133">Transmembrane helix</keyword>
<dbReference type="GeneID" id="28996187"/>
<dbReference type="InParanoid" id="A0A167P3W7"/>
<evidence type="ECO:0000313" key="3">
    <source>
        <dbReference type="Proteomes" id="UP000077315"/>
    </source>
</evidence>
<protein>
    <submittedName>
        <fullName evidence="2">Uncharacterized protein</fullName>
    </submittedName>
</protein>
<dbReference type="Proteomes" id="UP000077315">
    <property type="component" value="Unassembled WGS sequence"/>
</dbReference>
<keyword evidence="3" id="KW-1185">Reference proteome</keyword>
<organism evidence="2 3">
    <name type="scientific">Phycomyces blakesleeanus (strain ATCC 8743b / DSM 1359 / FGSC 10004 / NBRC 33097 / NRRL 1555)</name>
    <dbReference type="NCBI Taxonomy" id="763407"/>
    <lineage>
        <taxon>Eukaryota</taxon>
        <taxon>Fungi</taxon>
        <taxon>Fungi incertae sedis</taxon>
        <taxon>Mucoromycota</taxon>
        <taxon>Mucoromycotina</taxon>
        <taxon>Mucoromycetes</taxon>
        <taxon>Mucorales</taxon>
        <taxon>Phycomycetaceae</taxon>
        <taxon>Phycomyces</taxon>
    </lineage>
</organism>
<name>A0A167P3W7_PHYB8</name>
<proteinExistence type="predicted"/>
<reference evidence="3" key="1">
    <citation type="submission" date="2015-06" db="EMBL/GenBank/DDBJ databases">
        <title>Expansion of signal transduction pathways in fungi by whole-genome duplication.</title>
        <authorList>
            <consortium name="DOE Joint Genome Institute"/>
            <person name="Corrochano L.M."/>
            <person name="Kuo A."/>
            <person name="Marcet-Houben M."/>
            <person name="Polaino S."/>
            <person name="Salamov A."/>
            <person name="Villalobos J.M."/>
            <person name="Alvarez M.I."/>
            <person name="Avalos J."/>
            <person name="Benito E.P."/>
            <person name="Benoit I."/>
            <person name="Burger G."/>
            <person name="Camino L.P."/>
            <person name="Canovas D."/>
            <person name="Cerda-Olmedo E."/>
            <person name="Cheng J.-F."/>
            <person name="Dominguez A."/>
            <person name="Elias M."/>
            <person name="Eslava A.P."/>
            <person name="Glaser F."/>
            <person name="Grimwood J."/>
            <person name="Gutierrez G."/>
            <person name="Heitman J."/>
            <person name="Henrissat B."/>
            <person name="Iturriaga E.A."/>
            <person name="Lang B.F."/>
            <person name="Lavin J.L."/>
            <person name="Lee S."/>
            <person name="Li W."/>
            <person name="Lindquist E."/>
            <person name="Lopez-Garcia S."/>
            <person name="Luque E.M."/>
            <person name="Marcos A.T."/>
            <person name="Martin J."/>
            <person name="McCluskey K."/>
            <person name="Medina H.R."/>
            <person name="Miralles-Duran A."/>
            <person name="Miyazaki A."/>
            <person name="Munoz-Torres E."/>
            <person name="Oguiza J.A."/>
            <person name="Ohm R."/>
            <person name="Olmedo M."/>
            <person name="Orejas M."/>
            <person name="Ortiz-Castellanos L."/>
            <person name="Pisabarro A.G."/>
            <person name="Rodriguez-Romero J."/>
            <person name="Ruiz-Herrera J."/>
            <person name="Ruiz-Vazquez R."/>
            <person name="Sanz C."/>
            <person name="Schackwitz W."/>
            <person name="Schmutz J."/>
            <person name="Shahriari M."/>
            <person name="Shelest E."/>
            <person name="Silva-Franco F."/>
            <person name="Soanes D."/>
            <person name="Syed K."/>
            <person name="Tagua V.G."/>
            <person name="Talbot N.J."/>
            <person name="Thon M."/>
            <person name="De vries R.P."/>
            <person name="Wiebenga A."/>
            <person name="Yadav J.S."/>
            <person name="Braun E.L."/>
            <person name="Baker S."/>
            <person name="Garre V."/>
            <person name="Horwitz B."/>
            <person name="Torres-Martinez S."/>
            <person name="Idnurm A."/>
            <person name="Herrera-Estrella A."/>
            <person name="Gabaldon T."/>
            <person name="Grigoriev I.V."/>
        </authorList>
    </citation>
    <scope>NUCLEOTIDE SEQUENCE [LARGE SCALE GENOMIC DNA]</scope>
    <source>
        <strain evidence="3">NRRL 1555(-)</strain>
    </source>
</reference>